<protein>
    <submittedName>
        <fullName evidence="1">Uncharacterized protein</fullName>
    </submittedName>
</protein>
<proteinExistence type="predicted"/>
<name>A0A9W9YMG2_9CNID</name>
<comment type="caution">
    <text evidence="1">The sequence shown here is derived from an EMBL/GenBank/DDBJ whole genome shotgun (WGS) entry which is preliminary data.</text>
</comment>
<evidence type="ECO:0000313" key="2">
    <source>
        <dbReference type="Proteomes" id="UP001163046"/>
    </source>
</evidence>
<accession>A0A9W9YMG2</accession>
<gene>
    <name evidence="1" type="ORF">OS493_021497</name>
</gene>
<keyword evidence="2" id="KW-1185">Reference proteome</keyword>
<dbReference type="Proteomes" id="UP001163046">
    <property type="component" value="Unassembled WGS sequence"/>
</dbReference>
<evidence type="ECO:0000313" key="1">
    <source>
        <dbReference type="EMBL" id="KAJ7358727.1"/>
    </source>
</evidence>
<reference evidence="1" key="1">
    <citation type="submission" date="2023-01" db="EMBL/GenBank/DDBJ databases">
        <title>Genome assembly of the deep-sea coral Lophelia pertusa.</title>
        <authorList>
            <person name="Herrera S."/>
            <person name="Cordes E."/>
        </authorList>
    </citation>
    <scope>NUCLEOTIDE SEQUENCE</scope>
    <source>
        <strain evidence="1">USNM1676648</strain>
        <tissue evidence="1">Polyp</tissue>
    </source>
</reference>
<dbReference type="AlphaFoldDB" id="A0A9W9YMG2"/>
<organism evidence="1 2">
    <name type="scientific">Desmophyllum pertusum</name>
    <dbReference type="NCBI Taxonomy" id="174260"/>
    <lineage>
        <taxon>Eukaryota</taxon>
        <taxon>Metazoa</taxon>
        <taxon>Cnidaria</taxon>
        <taxon>Anthozoa</taxon>
        <taxon>Hexacorallia</taxon>
        <taxon>Scleractinia</taxon>
        <taxon>Caryophylliina</taxon>
        <taxon>Caryophylliidae</taxon>
        <taxon>Desmophyllum</taxon>
    </lineage>
</organism>
<sequence>MSVRLLFNTRLTFRRLKLGEPKIYKSKLIWLVAGVVGFCSSPGFNHHVCTRSVSIISQSARPRRPIPVKDLAEHCAHFHDNNNALFNDEFKCLDRPHVEIYVGSESGLA</sequence>
<dbReference type="EMBL" id="MU827315">
    <property type="protein sequence ID" value="KAJ7358727.1"/>
    <property type="molecule type" value="Genomic_DNA"/>
</dbReference>